<dbReference type="STRING" id="1736674.APS56_13385"/>
<dbReference type="OrthoDB" id="9786534at2"/>
<accession>A0A0N7HYS4</accession>
<dbReference type="KEGG" id="ahz:APS56_13385"/>
<feature type="transmembrane region" description="Helical" evidence="1">
    <location>
        <begin position="64"/>
        <end position="85"/>
    </location>
</feature>
<keyword evidence="3" id="KW-1185">Reference proteome</keyword>
<keyword evidence="1" id="KW-0472">Membrane</keyword>
<sequence length="372" mass="42363">MRIVFTILIAIHGIIHLFGFLKAFGISEFKAISHPISKSFGIVWLLTFVLYAITTVLLIAQSNYWWMIGIIGVVLSQLLIINYWTDAKFGTLANLIILTAIIIAYSNFSFKKKIKGESIALFQNAQLKNKHIVTETSLLDLPPIVQKWLVNSGIMGKTLISNVYLTQEILLKLKPEQKTWNKGKAEQYFTIQPPAFNWNINTEMNSILSVVGRDKFEEGKGEMMIKLLSLIPVADTKNDKKINQATLQRYLAEIVWFPSATLSKYIKWESIDAYSARAIMEYKGTKGSGVFHFDEHGNFEKFVAMRYQNSNDTEPTEWTVTATKTGERNGIKIPVQCEATWGKESGQWTWLKLKITAIQYNLKDMPLTCPMN</sequence>
<keyword evidence="1" id="KW-1133">Transmembrane helix</keyword>
<feature type="transmembrane region" description="Helical" evidence="1">
    <location>
        <begin position="39"/>
        <end position="59"/>
    </location>
</feature>
<dbReference type="Proteomes" id="UP000057981">
    <property type="component" value="Chromosome"/>
</dbReference>
<dbReference type="PATRIC" id="fig|1736674.3.peg.2736"/>
<evidence type="ECO:0000313" key="3">
    <source>
        <dbReference type="Proteomes" id="UP000057981"/>
    </source>
</evidence>
<dbReference type="AlphaFoldDB" id="A0A0N7HYS4"/>
<gene>
    <name evidence="2" type="ORF">APS56_13385</name>
</gene>
<feature type="transmembrane region" description="Helical" evidence="1">
    <location>
        <begin position="91"/>
        <end position="108"/>
    </location>
</feature>
<organism evidence="2 3">
    <name type="scientific">Pseudalgibacter alginicilyticus</name>
    <dbReference type="NCBI Taxonomy" id="1736674"/>
    <lineage>
        <taxon>Bacteria</taxon>
        <taxon>Pseudomonadati</taxon>
        <taxon>Bacteroidota</taxon>
        <taxon>Flavobacteriia</taxon>
        <taxon>Flavobacteriales</taxon>
        <taxon>Flavobacteriaceae</taxon>
        <taxon>Pseudalgibacter</taxon>
    </lineage>
</organism>
<dbReference type="Pfam" id="PF21900">
    <property type="entry name" value="DUF6920"/>
    <property type="match status" value="1"/>
</dbReference>
<dbReference type="InterPro" id="IPR054213">
    <property type="entry name" value="DUF6920"/>
</dbReference>
<evidence type="ECO:0000313" key="2">
    <source>
        <dbReference type="EMBL" id="ALJ06062.1"/>
    </source>
</evidence>
<keyword evidence="1" id="KW-0812">Transmembrane</keyword>
<dbReference type="EMBL" id="CP012898">
    <property type="protein sequence ID" value="ALJ06062.1"/>
    <property type="molecule type" value="Genomic_DNA"/>
</dbReference>
<feature type="transmembrane region" description="Helical" evidence="1">
    <location>
        <begin position="7"/>
        <end position="27"/>
    </location>
</feature>
<name>A0A0N7HYS4_9FLAO</name>
<dbReference type="RefSeq" id="WP_054729227.1">
    <property type="nucleotide sequence ID" value="NZ_CP012898.1"/>
</dbReference>
<reference evidence="2 3" key="1">
    <citation type="submission" date="2015-10" db="EMBL/GenBank/DDBJ databases">
        <authorList>
            <person name="Gilbert D.G."/>
        </authorList>
    </citation>
    <scope>NUCLEOTIDE SEQUENCE [LARGE SCALE GENOMIC DNA]</scope>
    <source>
        <strain evidence="3">HZ-22</strain>
    </source>
</reference>
<protein>
    <submittedName>
        <fullName evidence="2">Uncharacterized protein</fullName>
    </submittedName>
</protein>
<proteinExistence type="predicted"/>
<evidence type="ECO:0000256" key="1">
    <source>
        <dbReference type="SAM" id="Phobius"/>
    </source>
</evidence>